<dbReference type="InterPro" id="IPR003599">
    <property type="entry name" value="Ig_sub"/>
</dbReference>
<dbReference type="Gene3D" id="2.60.40.10">
    <property type="entry name" value="Immunoglobulins"/>
    <property type="match status" value="1"/>
</dbReference>
<accession>A0AA88IHI9</accession>
<comment type="subcellular location">
    <subcellularLocation>
        <location evidence="1">Cell membrane</location>
    </subcellularLocation>
</comment>
<dbReference type="Pfam" id="PF07686">
    <property type="entry name" value="V-set"/>
    <property type="match status" value="1"/>
</dbReference>
<evidence type="ECO:0000313" key="12">
    <source>
        <dbReference type="Proteomes" id="UP001187415"/>
    </source>
</evidence>
<evidence type="ECO:0000256" key="1">
    <source>
        <dbReference type="ARBA" id="ARBA00004236"/>
    </source>
</evidence>
<evidence type="ECO:0000256" key="3">
    <source>
        <dbReference type="ARBA" id="ARBA00022729"/>
    </source>
</evidence>
<dbReference type="PROSITE" id="PS50835">
    <property type="entry name" value="IG_LIKE"/>
    <property type="match status" value="1"/>
</dbReference>
<evidence type="ECO:0000256" key="8">
    <source>
        <dbReference type="SAM" id="Phobius"/>
    </source>
</evidence>
<protein>
    <recommendedName>
        <fullName evidence="10">Ig-like domain-containing protein</fullName>
    </recommendedName>
</protein>
<evidence type="ECO:0000256" key="6">
    <source>
        <dbReference type="ARBA" id="ARBA00023157"/>
    </source>
</evidence>
<dbReference type="GO" id="GO:0002376">
    <property type="term" value="P:immune system process"/>
    <property type="evidence" value="ECO:0007669"/>
    <property type="project" value="UniProtKB-KW"/>
</dbReference>
<dbReference type="GO" id="GO:0005886">
    <property type="term" value="C:plasma membrane"/>
    <property type="evidence" value="ECO:0007669"/>
    <property type="project" value="UniProtKB-SubCell"/>
</dbReference>
<evidence type="ECO:0000313" key="11">
    <source>
        <dbReference type="EMBL" id="KAK2812309.1"/>
    </source>
</evidence>
<proteinExistence type="predicted"/>
<keyword evidence="3 9" id="KW-0732">Signal</keyword>
<dbReference type="InterPro" id="IPR013783">
    <property type="entry name" value="Ig-like_fold"/>
</dbReference>
<evidence type="ECO:0000256" key="9">
    <source>
        <dbReference type="SAM" id="SignalP"/>
    </source>
</evidence>
<keyword evidence="2" id="KW-1003">Cell membrane</keyword>
<dbReference type="EMBL" id="JAUPFM010000133">
    <property type="protein sequence ID" value="KAK2812309.1"/>
    <property type="molecule type" value="Genomic_DNA"/>
</dbReference>
<keyword evidence="7" id="KW-0325">Glycoprotein</keyword>
<keyword evidence="8" id="KW-1133">Transmembrane helix</keyword>
<reference evidence="11" key="1">
    <citation type="submission" date="2023-07" db="EMBL/GenBank/DDBJ databases">
        <title>Chromosome-level Genome Assembly of Striped Snakehead (Channa striata).</title>
        <authorList>
            <person name="Liu H."/>
        </authorList>
    </citation>
    <scope>NUCLEOTIDE SEQUENCE</scope>
    <source>
        <strain evidence="11">Gz</strain>
        <tissue evidence="11">Muscle</tissue>
    </source>
</reference>
<dbReference type="CDD" id="cd00099">
    <property type="entry name" value="IgV"/>
    <property type="match status" value="1"/>
</dbReference>
<keyword evidence="5 8" id="KW-0472">Membrane</keyword>
<dbReference type="InterPro" id="IPR013106">
    <property type="entry name" value="Ig_V-set"/>
</dbReference>
<dbReference type="InterPro" id="IPR036179">
    <property type="entry name" value="Ig-like_dom_sf"/>
</dbReference>
<dbReference type="SUPFAM" id="SSF48726">
    <property type="entry name" value="Immunoglobulin"/>
    <property type="match status" value="1"/>
</dbReference>
<keyword evidence="6" id="KW-1015">Disulfide bond</keyword>
<comment type="caution">
    <text evidence="11">The sequence shown here is derived from an EMBL/GenBank/DDBJ whole genome shotgun (WGS) entry which is preliminary data.</text>
</comment>
<evidence type="ECO:0000256" key="2">
    <source>
        <dbReference type="ARBA" id="ARBA00022475"/>
    </source>
</evidence>
<feature type="domain" description="Ig-like" evidence="10">
    <location>
        <begin position="18"/>
        <end position="111"/>
    </location>
</feature>
<feature type="signal peptide" evidence="9">
    <location>
        <begin position="1"/>
        <end position="23"/>
    </location>
</feature>
<dbReference type="Proteomes" id="UP001187415">
    <property type="component" value="Unassembled WGS sequence"/>
</dbReference>
<name>A0AA88IHI9_CHASR</name>
<dbReference type="PANTHER" id="PTHR19433">
    <property type="entry name" value="T-CELL RECEPTOR ALPHA CHAIN V REGION-RELATED"/>
    <property type="match status" value="1"/>
</dbReference>
<organism evidence="11 12">
    <name type="scientific">Channa striata</name>
    <name type="common">Snakehead murrel</name>
    <name type="synonym">Ophicephalus striatus</name>
    <dbReference type="NCBI Taxonomy" id="64152"/>
    <lineage>
        <taxon>Eukaryota</taxon>
        <taxon>Metazoa</taxon>
        <taxon>Chordata</taxon>
        <taxon>Craniata</taxon>
        <taxon>Vertebrata</taxon>
        <taxon>Euteleostomi</taxon>
        <taxon>Actinopterygii</taxon>
        <taxon>Neopterygii</taxon>
        <taxon>Teleostei</taxon>
        <taxon>Neoteleostei</taxon>
        <taxon>Acanthomorphata</taxon>
        <taxon>Anabantaria</taxon>
        <taxon>Anabantiformes</taxon>
        <taxon>Channoidei</taxon>
        <taxon>Channidae</taxon>
        <taxon>Channa</taxon>
    </lineage>
</organism>
<feature type="transmembrane region" description="Helical" evidence="8">
    <location>
        <begin position="137"/>
        <end position="157"/>
    </location>
</feature>
<dbReference type="AlphaFoldDB" id="A0AA88IHI9"/>
<dbReference type="InterPro" id="IPR052051">
    <property type="entry name" value="TCR_complex_component"/>
</dbReference>
<dbReference type="GO" id="GO:0009617">
    <property type="term" value="P:response to bacterium"/>
    <property type="evidence" value="ECO:0007669"/>
    <property type="project" value="TreeGrafter"/>
</dbReference>
<evidence type="ECO:0000256" key="7">
    <source>
        <dbReference type="ARBA" id="ARBA00023180"/>
    </source>
</evidence>
<feature type="chain" id="PRO_5041669492" description="Ig-like domain-containing protein" evidence="9">
    <location>
        <begin position="24"/>
        <end position="216"/>
    </location>
</feature>
<keyword evidence="8" id="KW-0812">Transmembrane</keyword>
<evidence type="ECO:0000256" key="5">
    <source>
        <dbReference type="ARBA" id="ARBA00023136"/>
    </source>
</evidence>
<dbReference type="PANTHER" id="PTHR19433:SF111">
    <property type="entry name" value="T CELL RECEPTOR ALPHA VARIABLE 4"/>
    <property type="match status" value="1"/>
</dbReference>
<gene>
    <name evidence="11" type="ORF">Q5P01_000036</name>
</gene>
<dbReference type="SMART" id="SM00409">
    <property type="entry name" value="IG"/>
    <property type="match status" value="1"/>
</dbReference>
<evidence type="ECO:0000256" key="4">
    <source>
        <dbReference type="ARBA" id="ARBA00022859"/>
    </source>
</evidence>
<keyword evidence="4" id="KW-0391">Immunity</keyword>
<evidence type="ECO:0000259" key="10">
    <source>
        <dbReference type="PROSITE" id="PS50835"/>
    </source>
</evidence>
<sequence length="216" mass="24393">MRNFSVITLFLLYSLSWICVSVSDFDDVDVQSGQQVTLLCSNFSSSPTHIIWFRVVKKLKPHCVCFFYTSSEPASFCEGFKNSRYEATTNVSTLFLTIKQVDLSDAGLYFCGFYSQKHTVIVSATYLEVPEVFVKPVGLILGGLIVCLAIVIIGLVVKVKWLQKAHMEEQNPHQTESRDSDELNYAAVTFRAKTETNLRSTLERKMEPNAIYSSTK</sequence>
<dbReference type="InterPro" id="IPR007110">
    <property type="entry name" value="Ig-like_dom"/>
</dbReference>
<keyword evidence="12" id="KW-1185">Reference proteome</keyword>